<keyword evidence="6" id="KW-0735">Signal-anchor</keyword>
<keyword evidence="7" id="KW-1133">Transmembrane helix</keyword>
<dbReference type="PANTHER" id="PTHR11214">
    <property type="entry name" value="BETA-1,3-N-ACETYLGLUCOSAMINYLTRANSFERASE"/>
    <property type="match status" value="1"/>
</dbReference>
<dbReference type="Proteomes" id="UP001164746">
    <property type="component" value="Chromosome 9"/>
</dbReference>
<keyword evidence="4" id="KW-0808">Transferase</keyword>
<dbReference type="InterPro" id="IPR002659">
    <property type="entry name" value="Glyco_trans_31"/>
</dbReference>
<dbReference type="EMBL" id="CP111020">
    <property type="protein sequence ID" value="WAR15517.1"/>
    <property type="molecule type" value="Genomic_DNA"/>
</dbReference>
<evidence type="ECO:0000256" key="7">
    <source>
        <dbReference type="ARBA" id="ARBA00022989"/>
    </source>
</evidence>
<dbReference type="Pfam" id="PF01762">
    <property type="entry name" value="Galactosyl_T"/>
    <property type="match status" value="3"/>
</dbReference>
<keyword evidence="9" id="KW-0472">Membrane</keyword>
<dbReference type="PANTHER" id="PTHR11214:SF314">
    <property type="entry name" value="HEXOSYLTRANSFERASE"/>
    <property type="match status" value="1"/>
</dbReference>
<dbReference type="Gene3D" id="3.90.550.50">
    <property type="match status" value="3"/>
</dbReference>
<protein>
    <submittedName>
        <fullName evidence="10">B3GT1-like protein</fullName>
    </submittedName>
</protein>
<evidence type="ECO:0000256" key="4">
    <source>
        <dbReference type="ARBA" id="ARBA00022679"/>
    </source>
</evidence>
<keyword evidence="11" id="KW-1185">Reference proteome</keyword>
<comment type="subcellular location">
    <subcellularLocation>
        <location evidence="1">Golgi apparatus membrane</location>
        <topology evidence="1">Single-pass type II membrane protein</topology>
    </subcellularLocation>
</comment>
<evidence type="ECO:0000256" key="9">
    <source>
        <dbReference type="ARBA" id="ARBA00023136"/>
    </source>
</evidence>
<comment type="similarity">
    <text evidence="2">Belongs to the glycosyltransferase 31 family.</text>
</comment>
<proteinExistence type="inferred from homology"/>
<gene>
    <name evidence="10" type="ORF">MAR_005622</name>
</gene>
<keyword evidence="3" id="KW-0328">Glycosyltransferase</keyword>
<name>A0ABY7F004_MYAAR</name>
<evidence type="ECO:0000313" key="11">
    <source>
        <dbReference type="Proteomes" id="UP001164746"/>
    </source>
</evidence>
<evidence type="ECO:0000256" key="3">
    <source>
        <dbReference type="ARBA" id="ARBA00022676"/>
    </source>
</evidence>
<evidence type="ECO:0000256" key="2">
    <source>
        <dbReference type="ARBA" id="ARBA00008661"/>
    </source>
</evidence>
<keyword evidence="8" id="KW-0333">Golgi apparatus</keyword>
<feature type="non-terminal residue" evidence="10">
    <location>
        <position position="1"/>
    </location>
</feature>
<organism evidence="10 11">
    <name type="scientific">Mya arenaria</name>
    <name type="common">Soft-shell clam</name>
    <dbReference type="NCBI Taxonomy" id="6604"/>
    <lineage>
        <taxon>Eukaryota</taxon>
        <taxon>Metazoa</taxon>
        <taxon>Spiralia</taxon>
        <taxon>Lophotrochozoa</taxon>
        <taxon>Mollusca</taxon>
        <taxon>Bivalvia</taxon>
        <taxon>Autobranchia</taxon>
        <taxon>Heteroconchia</taxon>
        <taxon>Euheterodonta</taxon>
        <taxon>Imparidentia</taxon>
        <taxon>Neoheterodontei</taxon>
        <taxon>Myida</taxon>
        <taxon>Myoidea</taxon>
        <taxon>Myidae</taxon>
        <taxon>Mya</taxon>
    </lineage>
</organism>
<sequence>MPPSRPFRPADNILAVIRTLTVTPEHLRTISSNPDLIDKINASSGVHYPVTFKRPYLIENTKLCSSVPNLAVLIIVHTAPNHFELRNAMRRTWANDTHYESLGKVRKLFLLGTVNNQTLQTELEKEFKQNQDLLQGDFVGADSNLTHKGVMGYLWVSERCQNAKYILKVDDDIVVDMYRLFTKVIPNFKNKTKQILCSYITPGTMLITREKKNKWYVNENHFQGQQFYPEYCSGLLVLFTNDVIPAIFKSASVSPFFWVDDVNLYGFVSNHLLRNNINGLEEKDHLLDGQKALKCYRNETMNRQHKCNYLVTGSRKIQVLVDIWSEMTKQYENEKVEKIEEAVTSTITSKTMIRPAGDLAAIGTFTVDTEDLRAISPNPDLIAKINASSDVKYPVTFKGSYLIENPELCSSVPNLAVLIIVHTAPNNFELRNAMRRTWANDTHYESLGKVRKLFLLGTVNNQTVQTELKKEFNEHKDLLQGDFVDAYRNLTHKGVMGYRWVSERCRNPKFILKVDDDIVVNMYRLFTKVIPKIRNKTKQILCHYILPGTMRILREKKSKWYVNENHFKGQKFYPEYCSGFLVLFSNDAIPAMFKAASVTPFFWVDDVYLYGLVPSHVPGFTYTSLEQEAHVLNGDKALKCYRNETMNRLHKCNYLVTDLTAISPNPDLIAKINASSDVQYPVTFKGFYLIENPELCSSVPDLTVLIIVHTAPIHFERRNVMRKTWTNDTHYKSLGNVRTLFLLGTVNDKTVQTELENEFKKHQDILQGDFVDAFKNLTHKGVMGYRWVSEWCRNAKYILKVDDNIVVHMFRLFTKVIPKYTNKTKQILCNHILPGTMLIIREKKSQWYVNENHFKGQKFYPEYCSGFLVLFSNDVIPAIFKAASVTPFFWVDNVYLYGLAPSHVPGITYNGLDKKDHMLDGDKALKCYRNKTLNNQHNCNFLVTGSQTVQVSVEIWSEMTKQYKQEKWKSWLFIGTHHIVLVKTFTINTCAGEVFLAITVSTTTKDDCQTTE</sequence>
<evidence type="ECO:0000256" key="6">
    <source>
        <dbReference type="ARBA" id="ARBA00022968"/>
    </source>
</evidence>
<keyword evidence="5" id="KW-0812">Transmembrane</keyword>
<accession>A0ABY7F004</accession>
<evidence type="ECO:0000256" key="5">
    <source>
        <dbReference type="ARBA" id="ARBA00022692"/>
    </source>
</evidence>
<evidence type="ECO:0000256" key="8">
    <source>
        <dbReference type="ARBA" id="ARBA00023034"/>
    </source>
</evidence>
<evidence type="ECO:0000313" key="10">
    <source>
        <dbReference type="EMBL" id="WAR15517.1"/>
    </source>
</evidence>
<evidence type="ECO:0000256" key="1">
    <source>
        <dbReference type="ARBA" id="ARBA00004323"/>
    </source>
</evidence>
<reference evidence="10" key="1">
    <citation type="submission" date="2022-11" db="EMBL/GenBank/DDBJ databases">
        <title>Centuries of genome instability and evolution in soft-shell clam transmissible cancer (bioRxiv).</title>
        <authorList>
            <person name="Hart S.F.M."/>
            <person name="Yonemitsu M.A."/>
            <person name="Giersch R.M."/>
            <person name="Beal B.F."/>
            <person name="Arriagada G."/>
            <person name="Davis B.W."/>
            <person name="Ostrander E.A."/>
            <person name="Goff S.P."/>
            <person name="Metzger M.J."/>
        </authorList>
    </citation>
    <scope>NUCLEOTIDE SEQUENCE</scope>
    <source>
        <strain evidence="10">MELC-2E11</strain>
        <tissue evidence="10">Siphon/mantle</tissue>
    </source>
</reference>